<name>A0A1I0X809_9CELL</name>
<feature type="region of interest" description="Disordered" evidence="1">
    <location>
        <begin position="1"/>
        <end position="26"/>
    </location>
</feature>
<gene>
    <name evidence="2" type="ORF">SAMN05421867_104163</name>
</gene>
<reference evidence="2 3" key="1">
    <citation type="submission" date="2016-10" db="EMBL/GenBank/DDBJ databases">
        <authorList>
            <person name="de Groot N.N."/>
        </authorList>
    </citation>
    <scope>NUCLEOTIDE SEQUENCE [LARGE SCALE GENOMIC DNA]</scope>
    <source>
        <strain evidence="2 3">CGMCC 4.6945</strain>
    </source>
</reference>
<protein>
    <submittedName>
        <fullName evidence="2">Uncharacterized protein</fullName>
    </submittedName>
</protein>
<dbReference type="RefSeq" id="WP_090031570.1">
    <property type="nucleotide sequence ID" value="NZ_BONM01000017.1"/>
</dbReference>
<feature type="region of interest" description="Disordered" evidence="1">
    <location>
        <begin position="55"/>
        <end position="95"/>
    </location>
</feature>
<proteinExistence type="predicted"/>
<feature type="compositionally biased region" description="Low complexity" evidence="1">
    <location>
        <begin position="64"/>
        <end position="95"/>
    </location>
</feature>
<accession>A0A1I0X809</accession>
<organism evidence="2 3">
    <name type="scientific">Cellulomonas marina</name>
    <dbReference type="NCBI Taxonomy" id="988821"/>
    <lineage>
        <taxon>Bacteria</taxon>
        <taxon>Bacillati</taxon>
        <taxon>Actinomycetota</taxon>
        <taxon>Actinomycetes</taxon>
        <taxon>Micrococcales</taxon>
        <taxon>Cellulomonadaceae</taxon>
        <taxon>Cellulomonas</taxon>
    </lineage>
</organism>
<dbReference type="AlphaFoldDB" id="A0A1I0X809"/>
<dbReference type="Proteomes" id="UP000199012">
    <property type="component" value="Unassembled WGS sequence"/>
</dbReference>
<evidence type="ECO:0000256" key="1">
    <source>
        <dbReference type="SAM" id="MobiDB-lite"/>
    </source>
</evidence>
<dbReference type="STRING" id="988821.SAMN05421867_104163"/>
<evidence type="ECO:0000313" key="3">
    <source>
        <dbReference type="Proteomes" id="UP000199012"/>
    </source>
</evidence>
<dbReference type="EMBL" id="FOKA01000004">
    <property type="protein sequence ID" value="SFA96556.1"/>
    <property type="molecule type" value="Genomic_DNA"/>
</dbReference>
<sequence length="122" mass="12236">MAHAAGSPTDWTSGERVFAPPSGTLDPAWLVPAVLERVPAATPQDALAALTSAWRSARARHPGTTTSTTTSTATTSTATTSTTTTSTTTGATAGDTADELARAARDVVAAALDQFAVPPGRG</sequence>
<evidence type="ECO:0000313" key="2">
    <source>
        <dbReference type="EMBL" id="SFA96556.1"/>
    </source>
</evidence>
<keyword evidence="3" id="KW-1185">Reference proteome</keyword>